<proteinExistence type="predicted"/>
<sequence>MSPTTAAAVLQERLGLSDDELLGVLDADPLSVVGGELDHKPQLPILLTLTAEAAERAGEGVLRRWVRSTGRAGRPIDLLLARDYGAFEDALEDLRERGFVVRAGGGR</sequence>
<dbReference type="Proteomes" id="UP000321805">
    <property type="component" value="Chromosome"/>
</dbReference>
<evidence type="ECO:0000313" key="1">
    <source>
        <dbReference type="EMBL" id="QEC47493.1"/>
    </source>
</evidence>
<dbReference type="RefSeq" id="WP_146918009.1">
    <property type="nucleotide sequence ID" value="NZ_CP042430.1"/>
</dbReference>
<gene>
    <name evidence="1" type="ORF">FSW04_07825</name>
</gene>
<name>A0A5B8U3E4_9ACTN</name>
<dbReference type="OrthoDB" id="5244984at2"/>
<dbReference type="AlphaFoldDB" id="A0A5B8U3E4"/>
<dbReference type="KEGG" id="bsol:FSW04_07825"/>
<dbReference type="EMBL" id="CP042430">
    <property type="protein sequence ID" value="QEC47493.1"/>
    <property type="molecule type" value="Genomic_DNA"/>
</dbReference>
<organism evidence="1 2">
    <name type="scientific">Baekduia soli</name>
    <dbReference type="NCBI Taxonomy" id="496014"/>
    <lineage>
        <taxon>Bacteria</taxon>
        <taxon>Bacillati</taxon>
        <taxon>Actinomycetota</taxon>
        <taxon>Thermoleophilia</taxon>
        <taxon>Solirubrobacterales</taxon>
        <taxon>Baekduiaceae</taxon>
        <taxon>Baekduia</taxon>
    </lineage>
</organism>
<keyword evidence="2" id="KW-1185">Reference proteome</keyword>
<evidence type="ECO:0000313" key="2">
    <source>
        <dbReference type="Proteomes" id="UP000321805"/>
    </source>
</evidence>
<protein>
    <submittedName>
        <fullName evidence="1">Uncharacterized protein</fullName>
    </submittedName>
</protein>
<accession>A0A5B8U3E4</accession>
<reference evidence="1 2" key="1">
    <citation type="journal article" date="2018" name="J. Microbiol.">
        <title>Baekduia soli gen. nov., sp. nov., a novel bacterium isolated from the soil of Baekdu Mountain and proposal of a novel family name, Baekduiaceae fam. nov.</title>
        <authorList>
            <person name="An D.S."/>
            <person name="Siddiqi M.Z."/>
            <person name="Kim K.H."/>
            <person name="Yu H.S."/>
            <person name="Im W.T."/>
        </authorList>
    </citation>
    <scope>NUCLEOTIDE SEQUENCE [LARGE SCALE GENOMIC DNA]</scope>
    <source>
        <strain evidence="1 2">BR7-21</strain>
    </source>
</reference>